<evidence type="ECO:0000256" key="1">
    <source>
        <dbReference type="SAM" id="MobiDB-lite"/>
    </source>
</evidence>
<evidence type="ECO:0000313" key="4">
    <source>
        <dbReference type="Proteomes" id="UP000606396"/>
    </source>
</evidence>
<dbReference type="Pfam" id="PF13191">
    <property type="entry name" value="AAA_16"/>
    <property type="match status" value="1"/>
</dbReference>
<keyword evidence="4" id="KW-1185">Reference proteome</keyword>
<dbReference type="InterPro" id="IPR027417">
    <property type="entry name" value="P-loop_NTPase"/>
</dbReference>
<dbReference type="Gene3D" id="3.40.50.300">
    <property type="entry name" value="P-loop containing nucleotide triphosphate hydrolases"/>
    <property type="match status" value="1"/>
</dbReference>
<reference evidence="3 4" key="1">
    <citation type="journal article" date="2020" name="ISME J.">
        <title>Comparative genomics reveals insights into cyanobacterial evolution and habitat adaptation.</title>
        <authorList>
            <person name="Chen M.Y."/>
            <person name="Teng W.K."/>
            <person name="Zhao L."/>
            <person name="Hu C.X."/>
            <person name="Zhou Y.K."/>
            <person name="Han B.P."/>
            <person name="Song L.R."/>
            <person name="Shu W.S."/>
        </authorList>
    </citation>
    <scope>NUCLEOTIDE SEQUENCE [LARGE SCALE GENOMIC DNA]</scope>
    <source>
        <strain evidence="3 4">FACHB-252</strain>
    </source>
</reference>
<feature type="domain" description="Orc1-like AAA ATPase" evidence="2">
    <location>
        <begin position="103"/>
        <end position="259"/>
    </location>
</feature>
<comment type="caution">
    <text evidence="3">The sequence shown here is derived from an EMBL/GenBank/DDBJ whole genome shotgun (WGS) entry which is preliminary data.</text>
</comment>
<proteinExistence type="predicted"/>
<dbReference type="InterPro" id="IPR041664">
    <property type="entry name" value="AAA_16"/>
</dbReference>
<gene>
    <name evidence="3" type="ORF">H6G94_09055</name>
</gene>
<dbReference type="GO" id="GO:0005524">
    <property type="term" value="F:ATP binding"/>
    <property type="evidence" value="ECO:0007669"/>
    <property type="project" value="UniProtKB-KW"/>
</dbReference>
<keyword evidence="3" id="KW-0067">ATP-binding</keyword>
<accession>A0ABR8H6M8</accession>
<sequence length="359" mass="41207">MARSLRVAPEYIEKVKSALRRNSYPSLQKFAEDVNPSLSTVKNFFGGIGIDYENFREICEKLGLDWQEIAHKEPETQPPKPQSTNGEPSPFITGAPITQPRYFFGREKELKRLFNLLKRHPLQNAVIIGKKRSGKTSLLHYLKNITTTPAQQLRPEQKSDWLRHPENYRWIFVDLQDARMQSRENLLKYILESLKLQVPTPCDLDRFMDVVSNNLHSPTVILLDEIGVGLQRCPELDDGFWESLRSLATNHTGGNLAFILATPESPLELAKSTGHSSPFFNIFGYTAYLGALTQIEARELITSSPIPFIDEDVDWILTQSCCWPLLLQILCREKLFNLEEGENNDNWREEGLQQMKPFC</sequence>
<dbReference type="EMBL" id="JACJTC010000006">
    <property type="protein sequence ID" value="MBD2611418.1"/>
    <property type="molecule type" value="Genomic_DNA"/>
</dbReference>
<dbReference type="SUPFAM" id="SSF52540">
    <property type="entry name" value="P-loop containing nucleoside triphosphate hydrolases"/>
    <property type="match status" value="1"/>
</dbReference>
<protein>
    <submittedName>
        <fullName evidence="3">ATP-binding protein</fullName>
    </submittedName>
</protein>
<dbReference type="Proteomes" id="UP000606396">
    <property type="component" value="Unassembled WGS sequence"/>
</dbReference>
<evidence type="ECO:0000313" key="3">
    <source>
        <dbReference type="EMBL" id="MBD2611418.1"/>
    </source>
</evidence>
<feature type="region of interest" description="Disordered" evidence="1">
    <location>
        <begin position="73"/>
        <end position="96"/>
    </location>
</feature>
<evidence type="ECO:0000259" key="2">
    <source>
        <dbReference type="Pfam" id="PF13191"/>
    </source>
</evidence>
<name>A0ABR8H6M8_NOSPU</name>
<organism evidence="3 4">
    <name type="scientific">Nostoc punctiforme FACHB-252</name>
    <dbReference type="NCBI Taxonomy" id="1357509"/>
    <lineage>
        <taxon>Bacteria</taxon>
        <taxon>Bacillati</taxon>
        <taxon>Cyanobacteriota</taxon>
        <taxon>Cyanophyceae</taxon>
        <taxon>Nostocales</taxon>
        <taxon>Nostocaceae</taxon>
        <taxon>Nostoc</taxon>
    </lineage>
</organism>
<keyword evidence="3" id="KW-0547">Nucleotide-binding</keyword>